<evidence type="ECO:0000313" key="2">
    <source>
        <dbReference type="Proteomes" id="UP000612855"/>
    </source>
</evidence>
<dbReference type="EMBL" id="BMFJ01000002">
    <property type="protein sequence ID" value="GGE45562.1"/>
    <property type="molecule type" value="Genomic_DNA"/>
</dbReference>
<protein>
    <submittedName>
        <fullName evidence="1">Uncharacterized protein</fullName>
    </submittedName>
</protein>
<evidence type="ECO:0000313" key="1">
    <source>
        <dbReference type="EMBL" id="GGE45562.1"/>
    </source>
</evidence>
<gene>
    <name evidence="1" type="ORF">GCM10011360_35940</name>
</gene>
<accession>A0A917EHS3</accession>
<reference evidence="2" key="1">
    <citation type="journal article" date="2019" name="Int. J. Syst. Evol. Microbiol.">
        <title>The Global Catalogue of Microorganisms (GCM) 10K type strain sequencing project: providing services to taxonomists for standard genome sequencing and annotation.</title>
        <authorList>
            <consortium name="The Broad Institute Genomics Platform"/>
            <consortium name="The Broad Institute Genome Sequencing Center for Infectious Disease"/>
            <person name="Wu L."/>
            <person name="Ma J."/>
        </authorList>
    </citation>
    <scope>NUCLEOTIDE SEQUENCE [LARGE SCALE GENOMIC DNA]</scope>
    <source>
        <strain evidence="2">CGMCC 1.12664</strain>
    </source>
</reference>
<dbReference type="AlphaFoldDB" id="A0A917EHS3"/>
<keyword evidence="2" id="KW-1185">Reference proteome</keyword>
<dbReference type="Proteomes" id="UP000612855">
    <property type="component" value="Unassembled WGS sequence"/>
</dbReference>
<proteinExistence type="predicted"/>
<organism evidence="1 2">
    <name type="scientific">Primorskyibacter flagellatus</name>
    <dbReference type="NCBI Taxonomy" id="1387277"/>
    <lineage>
        <taxon>Bacteria</taxon>
        <taxon>Pseudomonadati</taxon>
        <taxon>Pseudomonadota</taxon>
        <taxon>Alphaproteobacteria</taxon>
        <taxon>Rhodobacterales</taxon>
        <taxon>Roseobacteraceae</taxon>
        <taxon>Primorskyibacter</taxon>
    </lineage>
</organism>
<comment type="caution">
    <text evidence="1">The sequence shown here is derived from an EMBL/GenBank/DDBJ whole genome shotgun (WGS) entry which is preliminary data.</text>
</comment>
<name>A0A917EHS3_9RHOB</name>
<sequence length="75" mass="8269">MFAQGQGRRFTCGADGDKAVRALFDMPVDKFLEALKIQLAVLERRDEGGQRPVKHDTLLSFGGQAEAIPVADPRR</sequence>